<dbReference type="GO" id="GO:0042802">
    <property type="term" value="F:identical protein binding"/>
    <property type="evidence" value="ECO:0007669"/>
    <property type="project" value="TreeGrafter"/>
</dbReference>
<evidence type="ECO:0000256" key="4">
    <source>
        <dbReference type="ARBA" id="ARBA00022490"/>
    </source>
</evidence>
<sequence>MNSIIELTDYYSSNNYAPLKLVITEGKGGKVWDTDGKQYIDCISGFSVANQGHCHPTIVKAMTEQASKLSIISRVLYSDNLGKWEEKICHLAKKDKVLPLNSGTEAVEAAIKIARKWGSDVKGITDGQVEIIAMNNNFHGRTLGSLSLSNHDAYKSGFHPLLQGTKTVDFGDIEQLTQAISPNTAAIILEPIQGEGGVNIPPKGYIQAVRQLCDKHQILLIADEIQVGLGRTGKWFAMEWEQVVPDIYILGKALGGGLYPVSAVLANNDVMRVLTPGTHGSTFGGNPLAIAISTAALDVLKDEQLVERSERLGSFLLKALLQLKHPSIKEIRGRGLFIGIELNTDAAPFVEQLIKRGILCKDTHRTIIRLSPPLVIDKEEINQIVAAFQDVFKINN</sequence>
<comment type="cofactor">
    <cofactor evidence="1 11">
        <name>pyridoxal 5'-phosphate</name>
        <dbReference type="ChEBI" id="CHEBI:597326"/>
    </cofactor>
</comment>
<keyword evidence="5 11" id="KW-0032">Aminotransferase</keyword>
<dbReference type="GO" id="GO:0030170">
    <property type="term" value="F:pyridoxal phosphate binding"/>
    <property type="evidence" value="ECO:0007669"/>
    <property type="project" value="UniProtKB-UniRule"/>
</dbReference>
<evidence type="ECO:0000256" key="11">
    <source>
        <dbReference type="HAMAP-Rule" id="MF_01689"/>
    </source>
</evidence>
<dbReference type="NCBIfam" id="TIGR00707">
    <property type="entry name" value="argD"/>
    <property type="match status" value="1"/>
</dbReference>
<dbReference type="PANTHER" id="PTHR11986:SF18">
    <property type="entry name" value="ORNITHINE AMINOTRANSFERASE, MITOCHONDRIAL"/>
    <property type="match status" value="1"/>
</dbReference>
<dbReference type="InterPro" id="IPR010164">
    <property type="entry name" value="Orn_aminotrans"/>
</dbReference>
<evidence type="ECO:0000256" key="5">
    <source>
        <dbReference type="ARBA" id="ARBA00022576"/>
    </source>
</evidence>
<dbReference type="InterPro" id="IPR004636">
    <property type="entry name" value="AcOrn/SuccOrn_fam"/>
</dbReference>
<comment type="catalytic activity">
    <reaction evidence="11">
        <text>a 2-oxocarboxylate + L-ornithine = L-glutamate 5-semialdehyde + an L-alpha-amino acid</text>
        <dbReference type="Rhea" id="RHEA:13877"/>
        <dbReference type="ChEBI" id="CHEBI:35179"/>
        <dbReference type="ChEBI" id="CHEBI:46911"/>
        <dbReference type="ChEBI" id="CHEBI:58066"/>
        <dbReference type="ChEBI" id="CHEBI:59869"/>
        <dbReference type="EC" id="2.6.1.13"/>
    </reaction>
</comment>
<dbReference type="AlphaFoldDB" id="A0A2X2K3H8"/>
<reference evidence="12 13" key="1">
    <citation type="submission" date="2018-06" db="EMBL/GenBank/DDBJ databases">
        <authorList>
            <consortium name="Pathogen Informatics"/>
            <person name="Doyle S."/>
        </authorList>
    </citation>
    <scope>NUCLEOTIDE SEQUENCE [LARGE SCALE GENOMIC DNA]</scope>
    <source>
        <strain evidence="12 13">NCTC7878</strain>
    </source>
</reference>
<dbReference type="SUPFAM" id="SSF53383">
    <property type="entry name" value="PLP-dependent transferases"/>
    <property type="match status" value="1"/>
</dbReference>
<dbReference type="InterPro" id="IPR015422">
    <property type="entry name" value="PyrdxlP-dep_Trfase_small"/>
</dbReference>
<dbReference type="Proteomes" id="UP000249913">
    <property type="component" value="Unassembled WGS sequence"/>
</dbReference>
<dbReference type="InterPro" id="IPR015424">
    <property type="entry name" value="PyrdxlP-dep_Trfase"/>
</dbReference>
<evidence type="ECO:0000256" key="1">
    <source>
        <dbReference type="ARBA" id="ARBA00001933"/>
    </source>
</evidence>
<accession>A0A2X2K3H8</accession>
<gene>
    <name evidence="12" type="primary">rocD2_2</name>
    <name evidence="11" type="synonym">rocD</name>
    <name evidence="12" type="ORF">NCTC7878_02226</name>
</gene>
<dbReference type="FunFam" id="3.40.640.10:FF:000011">
    <property type="entry name" value="Ornithine aminotransferase"/>
    <property type="match status" value="1"/>
</dbReference>
<dbReference type="CDD" id="cd00610">
    <property type="entry name" value="OAT_like"/>
    <property type="match status" value="1"/>
</dbReference>
<dbReference type="UniPathway" id="UPA00098">
    <property type="reaction ID" value="UER00358"/>
</dbReference>
<dbReference type="GO" id="GO:0006526">
    <property type="term" value="P:L-arginine biosynthetic process"/>
    <property type="evidence" value="ECO:0007669"/>
    <property type="project" value="UniProtKB-ARBA"/>
</dbReference>
<evidence type="ECO:0000313" key="13">
    <source>
        <dbReference type="Proteomes" id="UP000249913"/>
    </source>
</evidence>
<dbReference type="HAMAP" id="MF_01689">
    <property type="entry name" value="Ornith_aminotrans_3"/>
    <property type="match status" value="1"/>
</dbReference>
<dbReference type="InterPro" id="IPR034757">
    <property type="entry name" value="Ornith_aminotrans_bact"/>
</dbReference>
<keyword evidence="7 11" id="KW-0641">Proline biosynthesis</keyword>
<keyword evidence="8 11" id="KW-0808">Transferase</keyword>
<dbReference type="NCBIfam" id="NF002325">
    <property type="entry name" value="PRK01278.1"/>
    <property type="match status" value="1"/>
</dbReference>
<organism evidence="12 13">
    <name type="scientific">Staphylococcus aureus</name>
    <dbReference type="NCBI Taxonomy" id="1280"/>
    <lineage>
        <taxon>Bacteria</taxon>
        <taxon>Bacillati</taxon>
        <taxon>Bacillota</taxon>
        <taxon>Bacilli</taxon>
        <taxon>Bacillales</taxon>
        <taxon>Staphylococcaceae</taxon>
        <taxon>Staphylococcus</taxon>
    </lineage>
</organism>
<feature type="modified residue" description="N6-(pyridoxal phosphate)lysine" evidence="11">
    <location>
        <position position="252"/>
    </location>
</feature>
<dbReference type="PROSITE" id="PS00600">
    <property type="entry name" value="AA_TRANSFER_CLASS_3"/>
    <property type="match status" value="1"/>
</dbReference>
<keyword evidence="9 11" id="KW-0663">Pyridoxal phosphate</keyword>
<keyword evidence="6 11" id="KW-0028">Amino-acid biosynthesis</keyword>
<dbReference type="NCBIfam" id="TIGR01885">
    <property type="entry name" value="Orn_aminotrans"/>
    <property type="match status" value="1"/>
</dbReference>
<dbReference type="EMBL" id="UAUX01000009">
    <property type="protein sequence ID" value="SPZ98823.1"/>
    <property type="molecule type" value="Genomic_DNA"/>
</dbReference>
<name>A0A2X2K3H8_STAAU</name>
<dbReference type="InterPro" id="IPR005814">
    <property type="entry name" value="Aminotrans_3"/>
</dbReference>
<evidence type="ECO:0000256" key="8">
    <source>
        <dbReference type="ARBA" id="ARBA00022679"/>
    </source>
</evidence>
<dbReference type="InterPro" id="IPR050103">
    <property type="entry name" value="Class-III_PLP-dep_AT"/>
</dbReference>
<dbReference type="GO" id="GO:0005737">
    <property type="term" value="C:cytoplasm"/>
    <property type="evidence" value="ECO:0007669"/>
    <property type="project" value="UniProtKB-SubCell"/>
</dbReference>
<dbReference type="InterPro" id="IPR015421">
    <property type="entry name" value="PyrdxlP-dep_Trfase_major"/>
</dbReference>
<evidence type="ECO:0000256" key="3">
    <source>
        <dbReference type="ARBA" id="ARBA00012924"/>
    </source>
</evidence>
<dbReference type="GO" id="GO:0004587">
    <property type="term" value="F:ornithine aminotransferase activity"/>
    <property type="evidence" value="ECO:0007669"/>
    <property type="project" value="UniProtKB-UniRule"/>
</dbReference>
<dbReference type="EC" id="2.6.1.13" evidence="3 11"/>
<dbReference type="Gene3D" id="3.40.640.10">
    <property type="entry name" value="Type I PLP-dependent aspartate aminotransferase-like (Major domain)"/>
    <property type="match status" value="1"/>
</dbReference>
<keyword evidence="4 11" id="KW-0963">Cytoplasm</keyword>
<dbReference type="Pfam" id="PF00202">
    <property type="entry name" value="Aminotran_3"/>
    <property type="match status" value="1"/>
</dbReference>
<comment type="function">
    <text evidence="11">Catalyzes the interconversion of ornithine to glutamate semialdehyde.</text>
</comment>
<evidence type="ECO:0000256" key="9">
    <source>
        <dbReference type="ARBA" id="ARBA00022898"/>
    </source>
</evidence>
<dbReference type="InterPro" id="IPR049704">
    <property type="entry name" value="Aminotrans_3_PPA_site"/>
</dbReference>
<evidence type="ECO:0000256" key="6">
    <source>
        <dbReference type="ARBA" id="ARBA00022605"/>
    </source>
</evidence>
<evidence type="ECO:0000313" key="12">
    <source>
        <dbReference type="EMBL" id="SPZ98823.1"/>
    </source>
</evidence>
<dbReference type="PIRSF" id="PIRSF000521">
    <property type="entry name" value="Transaminase_4ab_Lys_Orn"/>
    <property type="match status" value="1"/>
</dbReference>
<comment type="similarity">
    <text evidence="11">Belongs to the class-III pyridoxal-phosphate-dependent aminotransferase family. OAT subfamily.</text>
</comment>
<protein>
    <recommendedName>
        <fullName evidence="3 11">Ornithine aminotransferase</fullName>
        <shortName evidence="11">OAT</shortName>
        <ecNumber evidence="3 11">2.6.1.13</ecNumber>
    </recommendedName>
    <alternativeName>
        <fullName evidence="10 11">Ornithine--oxo-acid aminotransferase</fullName>
    </alternativeName>
</protein>
<comment type="pathway">
    <text evidence="2 11">Amino-acid biosynthesis; L-proline biosynthesis; L-glutamate 5-semialdehyde from L-ornithine: step 1/1.</text>
</comment>
<evidence type="ECO:0000256" key="10">
    <source>
        <dbReference type="ARBA" id="ARBA00030587"/>
    </source>
</evidence>
<proteinExistence type="inferred from homology"/>
<comment type="subcellular location">
    <subcellularLocation>
        <location evidence="11">Cytoplasm</location>
    </subcellularLocation>
</comment>
<dbReference type="Gene3D" id="3.90.1150.10">
    <property type="entry name" value="Aspartate Aminotransferase, domain 1"/>
    <property type="match status" value="1"/>
</dbReference>
<evidence type="ECO:0000256" key="2">
    <source>
        <dbReference type="ARBA" id="ARBA00004998"/>
    </source>
</evidence>
<dbReference type="GO" id="GO:0055129">
    <property type="term" value="P:L-proline biosynthetic process"/>
    <property type="evidence" value="ECO:0007669"/>
    <property type="project" value="UniProtKB-UniRule"/>
</dbReference>
<dbReference type="PANTHER" id="PTHR11986">
    <property type="entry name" value="AMINOTRANSFERASE CLASS III"/>
    <property type="match status" value="1"/>
</dbReference>
<evidence type="ECO:0000256" key="7">
    <source>
        <dbReference type="ARBA" id="ARBA00022650"/>
    </source>
</evidence>